<name>A0ACD5U369_AVESA</name>
<organism evidence="1 2">
    <name type="scientific">Avena sativa</name>
    <name type="common">Oat</name>
    <dbReference type="NCBI Taxonomy" id="4498"/>
    <lineage>
        <taxon>Eukaryota</taxon>
        <taxon>Viridiplantae</taxon>
        <taxon>Streptophyta</taxon>
        <taxon>Embryophyta</taxon>
        <taxon>Tracheophyta</taxon>
        <taxon>Spermatophyta</taxon>
        <taxon>Magnoliopsida</taxon>
        <taxon>Liliopsida</taxon>
        <taxon>Poales</taxon>
        <taxon>Poaceae</taxon>
        <taxon>BOP clade</taxon>
        <taxon>Pooideae</taxon>
        <taxon>Poodae</taxon>
        <taxon>Poeae</taxon>
        <taxon>Poeae Chloroplast Group 1 (Aveneae type)</taxon>
        <taxon>Aveninae</taxon>
        <taxon>Avena</taxon>
    </lineage>
</organism>
<reference evidence="1" key="2">
    <citation type="submission" date="2025-09" db="UniProtKB">
        <authorList>
            <consortium name="EnsemblPlants"/>
        </authorList>
    </citation>
    <scope>IDENTIFICATION</scope>
</reference>
<protein>
    <submittedName>
        <fullName evidence="1">Uncharacterized protein</fullName>
    </submittedName>
</protein>
<evidence type="ECO:0000313" key="1">
    <source>
        <dbReference type="EnsemblPlants" id="AVESA.00010b.r2.1DG0169050.1.CDS"/>
    </source>
</evidence>
<keyword evidence="2" id="KW-1185">Reference proteome</keyword>
<evidence type="ECO:0000313" key="2">
    <source>
        <dbReference type="Proteomes" id="UP001732700"/>
    </source>
</evidence>
<dbReference type="EnsemblPlants" id="AVESA.00010b.r2.1DG0169050.1">
    <property type="protein sequence ID" value="AVESA.00010b.r2.1DG0169050.1.CDS"/>
    <property type="gene ID" value="AVESA.00010b.r2.1DG0169050"/>
</dbReference>
<sequence>MAALLRHGAARRLGGSMVRQAEAVVADGRRRLGPRLMHTEEPAHMKVVREIQQKKEELYDVLTKVEMCPETRNWHTMWLHQHLSVEITPRPHDPVWCHVQSARRVTSVIKKAGLVYLTYLVASCCSEYC</sequence>
<dbReference type="Proteomes" id="UP001732700">
    <property type="component" value="Chromosome 1D"/>
</dbReference>
<accession>A0ACD5U369</accession>
<reference evidence="1" key="1">
    <citation type="submission" date="2021-05" db="EMBL/GenBank/DDBJ databases">
        <authorList>
            <person name="Scholz U."/>
            <person name="Mascher M."/>
            <person name="Fiebig A."/>
        </authorList>
    </citation>
    <scope>NUCLEOTIDE SEQUENCE [LARGE SCALE GENOMIC DNA]</scope>
</reference>
<proteinExistence type="predicted"/>